<gene>
    <name evidence="1" type="ORF">MNV_1100029</name>
</gene>
<accession>A0A284VJ01</accession>
<evidence type="ECO:0000313" key="1">
    <source>
        <dbReference type="EMBL" id="SNQ59252.1"/>
    </source>
</evidence>
<proteinExistence type="predicted"/>
<dbReference type="Proteomes" id="UP000218615">
    <property type="component" value="Unassembled WGS sequence"/>
</dbReference>
<name>A0A284VJ01_9EURY</name>
<protein>
    <submittedName>
        <fullName evidence="1">Uncharacterized protein</fullName>
    </submittedName>
</protein>
<keyword evidence="2" id="KW-1185">Reference proteome</keyword>
<organism evidence="1 2">
    <name type="scientific">Candidatus Methanoperedens nitratireducens</name>
    <dbReference type="NCBI Taxonomy" id="1392998"/>
    <lineage>
        <taxon>Archaea</taxon>
        <taxon>Methanobacteriati</taxon>
        <taxon>Methanobacteriota</taxon>
        <taxon>Stenosarchaea group</taxon>
        <taxon>Methanomicrobia</taxon>
        <taxon>Methanosarcinales</taxon>
        <taxon>ANME-2 cluster</taxon>
        <taxon>Candidatus Methanoperedentaceae</taxon>
        <taxon>Candidatus Methanoperedens</taxon>
    </lineage>
</organism>
<reference evidence="2" key="1">
    <citation type="submission" date="2017-06" db="EMBL/GenBank/DDBJ databases">
        <authorList>
            <person name="Cremers G."/>
        </authorList>
    </citation>
    <scope>NUCLEOTIDE SEQUENCE [LARGE SCALE GENOMIC DNA]</scope>
</reference>
<dbReference type="EMBL" id="FZMP01000014">
    <property type="protein sequence ID" value="SNQ59252.1"/>
    <property type="molecule type" value="Genomic_DNA"/>
</dbReference>
<evidence type="ECO:0000313" key="2">
    <source>
        <dbReference type="Proteomes" id="UP000218615"/>
    </source>
</evidence>
<sequence>MDDTAFLIILTLHENVTFPIGNIVLFDRIKKDCGYFDFLFGKISGKAKDFQKILDMDRVLEVQKCLHSLRPCYARVSGGKNEFQFLKFFNDGIWAEEVWDDPKRRLINEIRARICPKNRRAELKQ</sequence>
<dbReference type="AlphaFoldDB" id="A0A284VJ01"/>